<reference evidence="2" key="1">
    <citation type="submission" date="2015-07" db="EMBL/GenBank/DDBJ databases">
        <title>Fjat-14235 jcm11544.</title>
        <authorList>
            <person name="Liu B."/>
            <person name="Wang J."/>
            <person name="Zhu Y."/>
            <person name="Liu G."/>
            <person name="Chen Q."/>
            <person name="Chen Z."/>
            <person name="Lan J."/>
            <person name="Che J."/>
            <person name="Ge C."/>
            <person name="Shi H."/>
            <person name="Pan Z."/>
            <person name="Liu X."/>
        </authorList>
    </citation>
    <scope>NUCLEOTIDE SEQUENCE [LARGE SCALE GENOMIC DNA]</scope>
    <source>
        <strain evidence="2">JCM 11544</strain>
    </source>
</reference>
<dbReference type="AlphaFoldDB" id="A0A0M0G4W7"/>
<dbReference type="PATRIC" id="fig|189381.12.peg.2544"/>
<keyword evidence="2" id="KW-1185">Reference proteome</keyword>
<sequence length="157" mass="18669">MQRNDLFMIKQRLVKKGDMIVPSIKQKAEAWLFQNIETLRLYRDSTIYFPLVGFADEPKIYISLSNQELEIGYIKDIWYSPCSPEPTKYRKHVMYMTDHLSVEDQTEQILGLLLKTIQSRKRQYRSCLFCGIKVNPEHRYDKDTCHGCATYHYGIKY</sequence>
<name>A0A0M0G4W7_9BACI</name>
<comment type="caution">
    <text evidence="1">The sequence shown here is derived from an EMBL/GenBank/DDBJ whole genome shotgun (WGS) entry which is preliminary data.</text>
</comment>
<evidence type="ECO:0000313" key="2">
    <source>
        <dbReference type="Proteomes" id="UP000037405"/>
    </source>
</evidence>
<dbReference type="EMBL" id="LGUE01000004">
    <property type="protein sequence ID" value="KON84833.1"/>
    <property type="molecule type" value="Genomic_DNA"/>
</dbReference>
<protein>
    <submittedName>
        <fullName evidence="1">Uncharacterized protein</fullName>
    </submittedName>
</protein>
<evidence type="ECO:0000313" key="1">
    <source>
        <dbReference type="EMBL" id="KON84833.1"/>
    </source>
</evidence>
<dbReference type="Proteomes" id="UP000037405">
    <property type="component" value="Unassembled WGS sequence"/>
</dbReference>
<gene>
    <name evidence="1" type="ORF">AF331_12535</name>
</gene>
<dbReference type="RefSeq" id="WP_053428435.1">
    <property type="nucleotide sequence ID" value="NZ_LGUE01000004.1"/>
</dbReference>
<organism evidence="1 2">
    <name type="scientific">Rossellomorea marisflavi</name>
    <dbReference type="NCBI Taxonomy" id="189381"/>
    <lineage>
        <taxon>Bacteria</taxon>
        <taxon>Bacillati</taxon>
        <taxon>Bacillota</taxon>
        <taxon>Bacilli</taxon>
        <taxon>Bacillales</taxon>
        <taxon>Bacillaceae</taxon>
        <taxon>Rossellomorea</taxon>
    </lineage>
</organism>
<proteinExistence type="predicted"/>
<accession>A0A0M0G4W7</accession>